<dbReference type="GO" id="GO:0016298">
    <property type="term" value="F:lipase activity"/>
    <property type="evidence" value="ECO:0007669"/>
    <property type="project" value="InterPro"/>
</dbReference>
<dbReference type="CDD" id="cd01837">
    <property type="entry name" value="SGNH_plant_lipase_like"/>
    <property type="match status" value="1"/>
</dbReference>
<dbReference type="PROSITE" id="PS01098">
    <property type="entry name" value="LIPASE_GDSL_SER"/>
    <property type="match status" value="1"/>
</dbReference>
<dbReference type="Gene3D" id="3.40.50.1110">
    <property type="entry name" value="SGNH hydrolase"/>
    <property type="match status" value="1"/>
</dbReference>
<dbReference type="OrthoDB" id="1600564at2759"/>
<dbReference type="PANTHER" id="PTHR45642:SF95">
    <property type="entry name" value="GDSL-LIKE LIPASE_ACYLHYDROLASE FAMILY PROTEIN, EXPRESSED"/>
    <property type="match status" value="1"/>
</dbReference>
<protein>
    <submittedName>
        <fullName evidence="3">Uncharacterized protein</fullName>
    </submittedName>
</protein>
<dbReference type="AlphaFoldDB" id="A0A9Q0HIM5"/>
<dbReference type="Proteomes" id="UP001141806">
    <property type="component" value="Unassembled WGS sequence"/>
</dbReference>
<reference evidence="3" key="1">
    <citation type="journal article" date="2023" name="Plant J.">
        <title>The genome of the king protea, Protea cynaroides.</title>
        <authorList>
            <person name="Chang J."/>
            <person name="Duong T.A."/>
            <person name="Schoeman C."/>
            <person name="Ma X."/>
            <person name="Roodt D."/>
            <person name="Barker N."/>
            <person name="Li Z."/>
            <person name="Van de Peer Y."/>
            <person name="Mizrachi E."/>
        </authorList>
    </citation>
    <scope>NUCLEOTIDE SEQUENCE</scope>
    <source>
        <tissue evidence="3">Young leaves</tissue>
    </source>
</reference>
<dbReference type="InterPro" id="IPR035669">
    <property type="entry name" value="SGNH_plant_lipase-like"/>
</dbReference>
<organism evidence="3 4">
    <name type="scientific">Protea cynaroides</name>
    <dbReference type="NCBI Taxonomy" id="273540"/>
    <lineage>
        <taxon>Eukaryota</taxon>
        <taxon>Viridiplantae</taxon>
        <taxon>Streptophyta</taxon>
        <taxon>Embryophyta</taxon>
        <taxon>Tracheophyta</taxon>
        <taxon>Spermatophyta</taxon>
        <taxon>Magnoliopsida</taxon>
        <taxon>Proteales</taxon>
        <taxon>Proteaceae</taxon>
        <taxon>Protea</taxon>
    </lineage>
</organism>
<dbReference type="Pfam" id="PF00657">
    <property type="entry name" value="Lipase_GDSL"/>
    <property type="match status" value="1"/>
</dbReference>
<evidence type="ECO:0000313" key="4">
    <source>
        <dbReference type="Proteomes" id="UP001141806"/>
    </source>
</evidence>
<gene>
    <name evidence="3" type="ORF">NE237_016448</name>
</gene>
<dbReference type="InterPro" id="IPR036514">
    <property type="entry name" value="SGNH_hydro_sf"/>
</dbReference>
<evidence type="ECO:0000313" key="3">
    <source>
        <dbReference type="EMBL" id="KAJ4964599.1"/>
    </source>
</evidence>
<dbReference type="PANTHER" id="PTHR45642">
    <property type="entry name" value="GDSL ESTERASE/LIPASE EXL3"/>
    <property type="match status" value="1"/>
</dbReference>
<evidence type="ECO:0000256" key="1">
    <source>
        <dbReference type="ARBA" id="ARBA00008668"/>
    </source>
</evidence>
<dbReference type="GO" id="GO:0006629">
    <property type="term" value="P:lipid metabolic process"/>
    <property type="evidence" value="ECO:0007669"/>
    <property type="project" value="InterPro"/>
</dbReference>
<evidence type="ECO:0000256" key="2">
    <source>
        <dbReference type="SAM" id="SignalP"/>
    </source>
</evidence>
<comment type="caution">
    <text evidence="3">The sequence shown here is derived from an EMBL/GenBank/DDBJ whole genome shotgun (WGS) entry which is preliminary data.</text>
</comment>
<feature type="signal peptide" evidence="2">
    <location>
        <begin position="1"/>
        <end position="35"/>
    </location>
</feature>
<feature type="chain" id="PRO_5040110147" evidence="2">
    <location>
        <begin position="36"/>
        <end position="349"/>
    </location>
</feature>
<dbReference type="FunFam" id="3.40.50.1110:FF:000003">
    <property type="entry name" value="GDSL esterase/lipase APG"/>
    <property type="match status" value="1"/>
</dbReference>
<dbReference type="InterPro" id="IPR001087">
    <property type="entry name" value="GDSL"/>
</dbReference>
<name>A0A9Q0HIM5_9MAGN</name>
<dbReference type="EMBL" id="JAMYWD010000007">
    <property type="protein sequence ID" value="KAJ4964599.1"/>
    <property type="molecule type" value="Genomic_DNA"/>
</dbReference>
<dbReference type="SUPFAM" id="SSF52266">
    <property type="entry name" value="SGNH hydrolase"/>
    <property type="match status" value="1"/>
</dbReference>
<dbReference type="InterPro" id="IPR008265">
    <property type="entry name" value="Lipase_GDSL_AS"/>
</dbReference>
<proteinExistence type="inferred from homology"/>
<dbReference type="InterPro" id="IPR050592">
    <property type="entry name" value="GDSL_lipolytic_enzyme"/>
</dbReference>
<comment type="similarity">
    <text evidence="1">Belongs to the 'GDSL' lipolytic enzyme family.</text>
</comment>
<keyword evidence="4" id="KW-1185">Reference proteome</keyword>
<accession>A0A9Q0HIM5</accession>
<sequence length="349" mass="38583">MQPPLTLPAAASPSLTLLLCLLAFLSSQIIQKVIAAPANSTVPPAVLAFGDSLVDTGNNNYLPTVVTANVPPYGRDFLGGIPTGRFSNGKVPPDLIVEALGIKELLPPYLDPNLSMQDLLTGVNFASGGAGYDPLTSKTETAMTSSDQLKLLEEYIEKLKGEIGEERSKSIVSESLYMLCFGSNDMTNYFATPLRRWQYDISSYTDILVQFASTFVQELYRLGARRIVVFGIPPIGCIPSQRTIGGGETRLCEQKRNQAAMLFNSKLSSQLNLLNNKLPQAMLLYNDIYNSVLDLIQNPHKYVTNILCNGNPFTCTDTTKYIFWDSYHPTEKTFRIILTPILKYLNNLF</sequence>
<keyword evidence="2" id="KW-0732">Signal</keyword>